<dbReference type="EMBL" id="CM056785">
    <property type="protein sequence ID" value="KAJ8727851.1"/>
    <property type="molecule type" value="Genomic_DNA"/>
</dbReference>
<organism evidence="1 2">
    <name type="scientific">Mythimna loreyi</name>
    <dbReference type="NCBI Taxonomy" id="667449"/>
    <lineage>
        <taxon>Eukaryota</taxon>
        <taxon>Metazoa</taxon>
        <taxon>Ecdysozoa</taxon>
        <taxon>Arthropoda</taxon>
        <taxon>Hexapoda</taxon>
        <taxon>Insecta</taxon>
        <taxon>Pterygota</taxon>
        <taxon>Neoptera</taxon>
        <taxon>Endopterygota</taxon>
        <taxon>Lepidoptera</taxon>
        <taxon>Glossata</taxon>
        <taxon>Ditrysia</taxon>
        <taxon>Noctuoidea</taxon>
        <taxon>Noctuidae</taxon>
        <taxon>Noctuinae</taxon>
        <taxon>Hadenini</taxon>
        <taxon>Mythimna</taxon>
    </lineage>
</organism>
<dbReference type="Proteomes" id="UP001231649">
    <property type="component" value="Chromosome 9"/>
</dbReference>
<proteinExistence type="predicted"/>
<name>A0ACC2QX14_9NEOP</name>
<gene>
    <name evidence="1" type="ORF">PYW08_016236</name>
</gene>
<evidence type="ECO:0000313" key="1">
    <source>
        <dbReference type="EMBL" id="KAJ8727851.1"/>
    </source>
</evidence>
<accession>A0ACC2QX14</accession>
<reference evidence="1" key="1">
    <citation type="submission" date="2023-03" db="EMBL/GenBank/DDBJ databases">
        <title>Chromosome-level genomes of two armyworms, Mythimna separata and Mythimna loreyi, provide insights into the biosynthesis and reception of sex pheromones.</title>
        <authorList>
            <person name="Zhao H."/>
        </authorList>
    </citation>
    <scope>NUCLEOTIDE SEQUENCE</scope>
    <source>
        <strain evidence="1">BeijingLab</strain>
    </source>
</reference>
<evidence type="ECO:0000313" key="2">
    <source>
        <dbReference type="Proteomes" id="UP001231649"/>
    </source>
</evidence>
<protein>
    <submittedName>
        <fullName evidence="1">Uncharacterized protein</fullName>
    </submittedName>
</protein>
<sequence>MFKLYMKPLNLLVITLACDLKQTFAESAAKTIVKTYIREKNQTIKSSYRLYYHVAAPVGWINYPNGFSYHKGEYHLFYQFYPYDSHEGPLHWGHMVSPNLVDWVHLPTTLVPDNSQYFSDCTVYYNPLLMDTESESTIEEPVLEENQNLESNDDTMAFHKYGNLVLAVAPNGSIDLRDPKVRKHGDHRYDVLERQTEDTVDETGYFSHSLLYRYSNIIMNWEFLSVHAESTSDLGYKWKYTDLFELNGKHVLLLYPLGMDPQGDRYKNVHQAGYIIGSYNNETFEFLPDLHYQELDFGHDFYAAQTTAKDGKRYLIAWFEGRDEDVDGWSGALTTFRELELVGYRLVMKPVEAMINLREKTVWDGDIAKNLSIQFNKTGELLVSANFNKRVVLEIKGSNGGEQVSLRWNPRVRKVVVDREGDIRQMEWLPLGSKVWRIFLDTSSLELFCGEGEVVFSTRVYSAGSWQVTNLSPQVLNVVAYTLWRSVPE</sequence>
<comment type="caution">
    <text evidence="1">The sequence shown here is derived from an EMBL/GenBank/DDBJ whole genome shotgun (WGS) entry which is preliminary data.</text>
</comment>
<keyword evidence="2" id="KW-1185">Reference proteome</keyword>